<sequence length="53" mass="6297">MEILAGYFAILLPTPPQKVEDKLKEIKECEKKVENTLSCMNVLIRKYRKKKRM</sequence>
<keyword evidence="2" id="KW-1185">Reference proteome</keyword>
<dbReference type="Proteomes" id="UP000076858">
    <property type="component" value="Unassembled WGS sequence"/>
</dbReference>
<organism evidence="1 2">
    <name type="scientific">Daphnia magna</name>
    <dbReference type="NCBI Taxonomy" id="35525"/>
    <lineage>
        <taxon>Eukaryota</taxon>
        <taxon>Metazoa</taxon>
        <taxon>Ecdysozoa</taxon>
        <taxon>Arthropoda</taxon>
        <taxon>Crustacea</taxon>
        <taxon>Branchiopoda</taxon>
        <taxon>Diplostraca</taxon>
        <taxon>Cladocera</taxon>
        <taxon>Anomopoda</taxon>
        <taxon>Daphniidae</taxon>
        <taxon>Daphnia</taxon>
    </lineage>
</organism>
<comment type="caution">
    <text evidence="1">The sequence shown here is derived from an EMBL/GenBank/DDBJ whole genome shotgun (WGS) entry which is preliminary data.</text>
</comment>
<accession>A0A162PQN5</accession>
<name>A0A162PQN5_9CRUS</name>
<dbReference type="EMBL" id="LRGB01000446">
    <property type="protein sequence ID" value="KZS19063.1"/>
    <property type="molecule type" value="Genomic_DNA"/>
</dbReference>
<gene>
    <name evidence="1" type="ORF">APZ42_014580</name>
</gene>
<reference evidence="1 2" key="1">
    <citation type="submission" date="2016-03" db="EMBL/GenBank/DDBJ databases">
        <title>EvidentialGene: Evidence-directed Construction of Genes on Genomes.</title>
        <authorList>
            <person name="Gilbert D.G."/>
            <person name="Choi J.-H."/>
            <person name="Mockaitis K."/>
            <person name="Colbourne J."/>
            <person name="Pfrender M."/>
        </authorList>
    </citation>
    <scope>NUCLEOTIDE SEQUENCE [LARGE SCALE GENOMIC DNA]</scope>
    <source>
        <strain evidence="1 2">Xinb3</strain>
        <tissue evidence="1">Complete organism</tissue>
    </source>
</reference>
<dbReference type="AlphaFoldDB" id="A0A162PQN5"/>
<proteinExistence type="predicted"/>
<protein>
    <submittedName>
        <fullName evidence="1">Uncharacterized protein</fullName>
    </submittedName>
</protein>
<evidence type="ECO:0000313" key="2">
    <source>
        <dbReference type="Proteomes" id="UP000076858"/>
    </source>
</evidence>
<evidence type="ECO:0000313" key="1">
    <source>
        <dbReference type="EMBL" id="KZS19063.1"/>
    </source>
</evidence>